<evidence type="ECO:0000256" key="1">
    <source>
        <dbReference type="SAM" id="MobiDB-lite"/>
    </source>
</evidence>
<proteinExistence type="predicted"/>
<sequence>YNTEKRRRLSRSLSKPVKFTEYVEDSESEVKPLDKKSRSDSRKRFSNGNPTTPQCILCETYPTTVYGYAQHLAIHHHSTLIKNGIYLKCACGLDVTSNASYCKHSKECSRVQFTLHKIDEK</sequence>
<evidence type="ECO:0000313" key="3">
    <source>
        <dbReference type="Proteomes" id="UP001432027"/>
    </source>
</evidence>
<dbReference type="AlphaFoldDB" id="A0AAV5TTD4"/>
<name>A0AAV5TTD4_9BILA</name>
<comment type="caution">
    <text evidence="2">The sequence shown here is derived from an EMBL/GenBank/DDBJ whole genome shotgun (WGS) entry which is preliminary data.</text>
</comment>
<feature type="non-terminal residue" evidence="2">
    <location>
        <position position="1"/>
    </location>
</feature>
<reference evidence="2" key="1">
    <citation type="submission" date="2023-10" db="EMBL/GenBank/DDBJ databases">
        <title>Genome assembly of Pristionchus species.</title>
        <authorList>
            <person name="Yoshida K."/>
            <person name="Sommer R.J."/>
        </authorList>
    </citation>
    <scope>NUCLEOTIDE SEQUENCE</scope>
    <source>
        <strain evidence="2">RS0144</strain>
    </source>
</reference>
<keyword evidence="3" id="KW-1185">Reference proteome</keyword>
<dbReference type="Proteomes" id="UP001432027">
    <property type="component" value="Unassembled WGS sequence"/>
</dbReference>
<protein>
    <submittedName>
        <fullName evidence="2">Uncharacterized protein</fullName>
    </submittedName>
</protein>
<dbReference type="EMBL" id="BTSX01000004">
    <property type="protein sequence ID" value="GMS97707.1"/>
    <property type="molecule type" value="Genomic_DNA"/>
</dbReference>
<organism evidence="2 3">
    <name type="scientific">Pristionchus entomophagus</name>
    <dbReference type="NCBI Taxonomy" id="358040"/>
    <lineage>
        <taxon>Eukaryota</taxon>
        <taxon>Metazoa</taxon>
        <taxon>Ecdysozoa</taxon>
        <taxon>Nematoda</taxon>
        <taxon>Chromadorea</taxon>
        <taxon>Rhabditida</taxon>
        <taxon>Rhabditina</taxon>
        <taxon>Diplogasteromorpha</taxon>
        <taxon>Diplogasteroidea</taxon>
        <taxon>Neodiplogasteridae</taxon>
        <taxon>Pristionchus</taxon>
    </lineage>
</organism>
<accession>A0AAV5TTD4</accession>
<feature type="region of interest" description="Disordered" evidence="1">
    <location>
        <begin position="25"/>
        <end position="52"/>
    </location>
</feature>
<evidence type="ECO:0000313" key="2">
    <source>
        <dbReference type="EMBL" id="GMS97707.1"/>
    </source>
</evidence>
<gene>
    <name evidence="2" type="ORF">PENTCL1PPCAC_19882</name>
</gene>
<feature type="compositionally biased region" description="Basic and acidic residues" evidence="1">
    <location>
        <begin position="28"/>
        <end position="43"/>
    </location>
</feature>